<evidence type="ECO:0000256" key="3">
    <source>
        <dbReference type="ARBA" id="ARBA00022450"/>
    </source>
</evidence>
<dbReference type="InterPro" id="IPR000873">
    <property type="entry name" value="AMP-dep_synth/lig_dom"/>
</dbReference>
<dbReference type="InterPro" id="IPR006162">
    <property type="entry name" value="Ppantetheine_attach_site"/>
</dbReference>
<dbReference type="FunFam" id="3.40.50.980:FF:000002">
    <property type="entry name" value="Enterobactin synthetase component F"/>
    <property type="match status" value="2"/>
</dbReference>
<dbReference type="Pfam" id="PF00550">
    <property type="entry name" value="PP-binding"/>
    <property type="match status" value="2"/>
</dbReference>
<dbReference type="InterPro" id="IPR045851">
    <property type="entry name" value="AMP-bd_C_sf"/>
</dbReference>
<gene>
    <name evidence="7" type="ORF">HAP41_0000047775</name>
</gene>
<dbReference type="PROSITE" id="PS00012">
    <property type="entry name" value="PHOSPHOPANTETHEINE"/>
    <property type="match status" value="1"/>
</dbReference>
<dbReference type="FunFam" id="3.30.559.30:FF:000001">
    <property type="entry name" value="Non-ribosomal peptide synthetase"/>
    <property type="match status" value="1"/>
</dbReference>
<dbReference type="Gene3D" id="3.30.559.30">
    <property type="entry name" value="Nonribosomal peptide synthetase, condensation domain"/>
    <property type="match status" value="2"/>
</dbReference>
<proteinExistence type="inferred from homology"/>
<dbReference type="InterPro" id="IPR001242">
    <property type="entry name" value="Condensation_dom"/>
</dbReference>
<keyword evidence="4" id="KW-0597">Phosphoprotein</keyword>
<feature type="domain" description="Carrier" evidence="6">
    <location>
        <begin position="1018"/>
        <end position="1092"/>
    </location>
</feature>
<dbReference type="PROSITE" id="PS50075">
    <property type="entry name" value="CARRIER"/>
    <property type="match status" value="2"/>
</dbReference>
<dbReference type="GO" id="GO:0031177">
    <property type="term" value="F:phosphopantetheine binding"/>
    <property type="evidence" value="ECO:0007669"/>
    <property type="project" value="InterPro"/>
</dbReference>
<dbReference type="InterPro" id="IPR023213">
    <property type="entry name" value="CAT-like_dom_sf"/>
</dbReference>
<name>A0A8U0FZ82_9BRAD</name>
<dbReference type="FunFam" id="1.10.1200.10:FF:000005">
    <property type="entry name" value="Nonribosomal peptide synthetase 1"/>
    <property type="match status" value="2"/>
</dbReference>
<dbReference type="Proteomes" id="UP000551709">
    <property type="component" value="Plasmid pBb1S5a"/>
</dbReference>
<comment type="cofactor">
    <cofactor evidence="1">
        <name>pantetheine 4'-phosphate</name>
        <dbReference type="ChEBI" id="CHEBI:47942"/>
    </cofactor>
</comment>
<evidence type="ECO:0000256" key="4">
    <source>
        <dbReference type="ARBA" id="ARBA00022553"/>
    </source>
</evidence>
<dbReference type="CDD" id="cd19544">
    <property type="entry name" value="E-C_NRPS"/>
    <property type="match status" value="1"/>
</dbReference>
<dbReference type="InterPro" id="IPR020806">
    <property type="entry name" value="PKS_PP-bd"/>
</dbReference>
<dbReference type="InterPro" id="IPR020845">
    <property type="entry name" value="AMP-binding_CS"/>
</dbReference>
<accession>A0A8U0FZ82</accession>
<dbReference type="NCBIfam" id="TIGR01733">
    <property type="entry name" value="AA-adenyl-dom"/>
    <property type="match status" value="2"/>
</dbReference>
<evidence type="ECO:0000256" key="1">
    <source>
        <dbReference type="ARBA" id="ARBA00001957"/>
    </source>
</evidence>
<sequence>MTDIVRGSLENLDVEGLSKLLVLAKERNRSSSRKATLMRKVGRETALAPSFAQQRLWFLAQLDQGSTQYHVPLAWRLKGGLDRSAWQRSLDRLFARHEALRSVFVTSEGKLRVELLPEEAGLPVVEHDLRGRLDADAALSQLCQQEARTPFDLARGPLIRGRLIRLSDEAHVLLLTQHHIVSDGWSLGVLVGELTQLYRAFAAGQDDPLPPLAIQYPDYAAWQRQWLSGERLQRQAQYWRSNLSGAPARLALPTDRPRPAQQSFAGATVPIIIDADLTRGLKRLSRQHGTTLFMTVLAGWAAVLSRLSGQDDLVIGVPSANRGHREIEELIGFFVNTLALRLDLSGEPSVSELLERTRRTALGAQEHQELPFEQVVEIVQPPRALDHTPLFQVMLAWENNAVGSLDLPGLSVEAAGEEIDQVKFDLELSLGEQGEEIAGTLAYATALFDQTTIERQRDYLLALLRAMAADAQQEVGRIELLSSAERTYLLEELNRTAAPYPADKCIQELFEAQVRKAPEAVALVYQDQRVSYGALNAHANQLAHHLIALGVKPDQPVAICVARSPLMVVGLLAILKAGGAYVPLDPAYPSARLRQVLEDAAPRLLLTDAAGRAALGDVGLDASVLELDAAAPAWASLPESDPDPRALGLTSRHLAYVIYTSGSTGTPKGAQNEHRAIVNRLMWMQNAYGLNATDVVLQKTPFSFDVSAWEFFWTLLEGATLVLAPPGAHRDPDALVDLIISQRITTIHFVPSMLVSFMDAKSVDRCRSLRRVLCSGEALPAASVHRVRRVLPRTGLHNLYGPTEAAIDVTAWSCPAEFDEAIVPIGRPIANTRIYLLDDHGEPVPFGAVGELCIGGAGVARGYLNRPELTAERFIASPFVDGDRLYRTGDLARYLAGGNLEFLGRNDEQVKIRGFRIEPGEIAARLLEHPAVGDAVVVAREDGRGEQRLVAYVVAPEAEESDLAGGLRAHLSARLPDYMVPSAFVRLAGLPLTVNGKVDRNALPAPGEEAYAHRAYAPPQGEIETALATIWAELLGVERIGRHDHFFELGGHSLLAVQLMELLRRRSLGIEVRTLFAQPVLADLAASLGHHQEVAVPANLITERSAAITPQMLPLIELAQDEIDRIIATVPGGVGNIQDIYGLSPLQDGILFHHLLAAKGDPYLLVSQMAFAERGLLERYLAAVQRVVDRHDILRTSFVWEGLSQPAQVVWRKAQLEVTEVELDGAHGAGAEQLRERFDPRRHRIELGRAPLLRFVIAREPGSARWLLLELQHHLIGDHTTLDVMHAEVRAELEGRQHELPAPQPFRNLVAQVHLRGDAEADEAFFRELLADIDEPTTPFGLSEVRGDGGGVREAHRLLPPALHARLREQARRLGVSLASLCHLAWGQVVARSSGREQVVFGTVLFGRLQGNAGADRAMGLFINTLPLRLDLDGTAVEASVRTTHARLAELLAHEHASLALAQRCSAIAAPAPLFSALLNYRHNTAAVATATDDSLVGVEWLGGEERTNYPLTLSVEDFGEALGLTAQVAEPISADRICGYMQRALEQLAEALERAPDTPVRELDILPADERTYLLEELNRTAAPYPADKCIQELFEAQVRKAPEAVALVYQDQRVSYGALNAHANQLAHHLIALGVKPDQPVAICVARSPLMVVGLLAILKAGGAYVPLDPAYPSARLRQVLEDAAPRLLLTDAAGRAALGDVGLDASVLELDAAAPAWASLPESDPDTRALGLTSRHLAYVIYTSGSTGTPKGVMVEHAQIVRLFEATQEWYGFTEQDVWCLFHSFSFDFSVWELWGALRYGGRLILVPSDTARSAPDFDDLICKSGVTVLNQTPSAFKALVDLERQRGARNRLRYVILGGEALEPSILKPWYARHSDRAPQLINMYGITETTVHVTYRSLDQSDTTDSGSQIGRRIPDLRIYLLDDHGEPVPFGAVGELCIGGAGVARGYLNRPELTAERFIASPFVDGDRLYRTGDLARYLADGNLEFLGRNDEQVKIRGFRIEPGEIAARLLEHPAVGDAVVVAREDGRGEQRLVAYVVAPEAEESDLAGGLRAHLSARLPDYMVPSAFVRLAGLPLTVNGKVDRNALPAPGEEAYAHRAYEPPQGEIETTLAQIWAELLGVERIGRHDHFFELGGHSLLAVQMSSRLSQAVGVELPLMTVFAKPILAALAREISITLLERAFERDELQKLLSLGA</sequence>
<evidence type="ECO:0000313" key="7">
    <source>
        <dbReference type="EMBL" id="UPT92265.1"/>
    </source>
</evidence>
<dbReference type="FunFam" id="3.30.300.30:FF:000010">
    <property type="entry name" value="Enterobactin synthetase component F"/>
    <property type="match status" value="2"/>
</dbReference>
<evidence type="ECO:0000256" key="2">
    <source>
        <dbReference type="ARBA" id="ARBA00006432"/>
    </source>
</evidence>
<dbReference type="CDD" id="cd19531">
    <property type="entry name" value="LCL_NRPS-like"/>
    <property type="match status" value="1"/>
</dbReference>
<dbReference type="Gene3D" id="2.30.38.10">
    <property type="entry name" value="Luciferase, Domain 3"/>
    <property type="match status" value="2"/>
</dbReference>
<dbReference type="FunFam" id="3.40.50.980:FF:000001">
    <property type="entry name" value="Non-ribosomal peptide synthetase"/>
    <property type="match status" value="2"/>
</dbReference>
<keyword evidence="3" id="KW-0596">Phosphopantetheine</keyword>
<dbReference type="SUPFAM" id="SSF47336">
    <property type="entry name" value="ACP-like"/>
    <property type="match status" value="2"/>
</dbReference>
<evidence type="ECO:0000259" key="6">
    <source>
        <dbReference type="PROSITE" id="PS50075"/>
    </source>
</evidence>
<dbReference type="SUPFAM" id="SSF56801">
    <property type="entry name" value="Acetyl-CoA synthetase-like"/>
    <property type="match status" value="2"/>
</dbReference>
<dbReference type="InterPro" id="IPR010071">
    <property type="entry name" value="AA_adenyl_dom"/>
</dbReference>
<dbReference type="Pfam" id="PF13193">
    <property type="entry name" value="AMP-binding_C"/>
    <property type="match status" value="2"/>
</dbReference>
<dbReference type="GO" id="GO:0043041">
    <property type="term" value="P:amino acid activation for nonribosomal peptide biosynthetic process"/>
    <property type="evidence" value="ECO:0007669"/>
    <property type="project" value="TreeGrafter"/>
</dbReference>
<keyword evidence="5" id="KW-0436">Ligase</keyword>
<dbReference type="FunFam" id="2.30.38.10:FF:000001">
    <property type="entry name" value="Non-ribosomal peptide synthetase PvdI"/>
    <property type="match status" value="2"/>
</dbReference>
<comment type="similarity">
    <text evidence="2">Belongs to the ATP-dependent AMP-binding enzyme family.</text>
</comment>
<keyword evidence="7" id="KW-0614">Plasmid</keyword>
<evidence type="ECO:0000256" key="5">
    <source>
        <dbReference type="ARBA" id="ARBA00022598"/>
    </source>
</evidence>
<dbReference type="RefSeq" id="WP_248577269.1">
    <property type="nucleotide sequence ID" value="NZ_CP096256.1"/>
</dbReference>
<protein>
    <submittedName>
        <fullName evidence="7">Amino acid adenylation domain-containing protein</fullName>
    </submittedName>
</protein>
<dbReference type="InterPro" id="IPR025110">
    <property type="entry name" value="AMP-bd_C"/>
</dbReference>
<reference evidence="7" key="1">
    <citation type="journal article" date="2017" name="Syst. Appl. Microbiol.">
        <title>Soybeans inoculated with root zone soils of Canadian native legumes harbour diverse and novel Bradyrhizobium spp. that possess agricultural potential.</title>
        <authorList>
            <person name="Bromfield E.S.P."/>
            <person name="Cloutier S."/>
            <person name="Tambong J.T."/>
            <person name="Tran Thi T.V."/>
        </authorList>
    </citation>
    <scope>NUCLEOTIDE SEQUENCE</scope>
    <source>
        <strain evidence="7">1S5</strain>
    </source>
</reference>
<dbReference type="CDD" id="cd05930">
    <property type="entry name" value="A_NRPS"/>
    <property type="match status" value="1"/>
</dbReference>
<dbReference type="EMBL" id="CP096256">
    <property type="protein sequence ID" value="UPT92265.1"/>
    <property type="molecule type" value="Genomic_DNA"/>
</dbReference>
<dbReference type="Pfam" id="PF00668">
    <property type="entry name" value="Condensation"/>
    <property type="match status" value="2"/>
</dbReference>
<dbReference type="NCBIfam" id="NF003417">
    <property type="entry name" value="PRK04813.1"/>
    <property type="match status" value="2"/>
</dbReference>
<geneLocation type="plasmid" evidence="7 8">
    <name>pBb1S5a</name>
</geneLocation>
<dbReference type="GO" id="GO:0005829">
    <property type="term" value="C:cytosol"/>
    <property type="evidence" value="ECO:0007669"/>
    <property type="project" value="TreeGrafter"/>
</dbReference>
<dbReference type="Pfam" id="PF00501">
    <property type="entry name" value="AMP-binding"/>
    <property type="match status" value="2"/>
</dbReference>
<dbReference type="Gene3D" id="3.40.50.980">
    <property type="match status" value="4"/>
</dbReference>
<dbReference type="Gene3D" id="3.30.559.10">
    <property type="entry name" value="Chloramphenicol acetyltransferase-like domain"/>
    <property type="match status" value="2"/>
</dbReference>
<dbReference type="CDD" id="cd17643">
    <property type="entry name" value="A_NRPS_Cytc1-like"/>
    <property type="match status" value="1"/>
</dbReference>
<dbReference type="Gene3D" id="1.10.1200.10">
    <property type="entry name" value="ACP-like"/>
    <property type="match status" value="2"/>
</dbReference>
<feature type="domain" description="Carrier" evidence="6">
    <location>
        <begin position="2108"/>
        <end position="2183"/>
    </location>
</feature>
<dbReference type="SUPFAM" id="SSF52777">
    <property type="entry name" value="CoA-dependent acyltransferases"/>
    <property type="match status" value="4"/>
</dbReference>
<dbReference type="SMART" id="SM00823">
    <property type="entry name" value="PKS_PP"/>
    <property type="match status" value="2"/>
</dbReference>
<dbReference type="GO" id="GO:0044550">
    <property type="term" value="P:secondary metabolite biosynthetic process"/>
    <property type="evidence" value="ECO:0007669"/>
    <property type="project" value="TreeGrafter"/>
</dbReference>
<reference evidence="7" key="2">
    <citation type="submission" date="2022-04" db="EMBL/GenBank/DDBJ databases">
        <authorList>
            <person name="Bromfield E.S.P."/>
            <person name="Cloutier S."/>
        </authorList>
    </citation>
    <scope>NUCLEOTIDE SEQUENCE</scope>
    <source>
        <strain evidence="7">1S5</strain>
        <plasmid evidence="7">pBb1S5a</plasmid>
    </source>
</reference>
<dbReference type="PANTHER" id="PTHR45527">
    <property type="entry name" value="NONRIBOSOMAL PEPTIDE SYNTHETASE"/>
    <property type="match status" value="1"/>
</dbReference>
<dbReference type="Gene3D" id="3.30.300.30">
    <property type="match status" value="2"/>
</dbReference>
<dbReference type="InterPro" id="IPR009081">
    <property type="entry name" value="PP-bd_ACP"/>
</dbReference>
<dbReference type="PANTHER" id="PTHR45527:SF1">
    <property type="entry name" value="FATTY ACID SYNTHASE"/>
    <property type="match status" value="1"/>
</dbReference>
<organism evidence="7 8">
    <name type="scientific">Bradyrhizobium barranii subsp. apii</name>
    <dbReference type="NCBI Taxonomy" id="2819348"/>
    <lineage>
        <taxon>Bacteria</taxon>
        <taxon>Pseudomonadati</taxon>
        <taxon>Pseudomonadota</taxon>
        <taxon>Alphaproteobacteria</taxon>
        <taxon>Hyphomicrobiales</taxon>
        <taxon>Nitrobacteraceae</taxon>
        <taxon>Bradyrhizobium</taxon>
        <taxon>Bradyrhizobium barranii</taxon>
    </lineage>
</organism>
<dbReference type="FunFam" id="3.30.559.10:FF:000012">
    <property type="entry name" value="Non-ribosomal peptide synthetase"/>
    <property type="match status" value="1"/>
</dbReference>
<evidence type="ECO:0000313" key="8">
    <source>
        <dbReference type="Proteomes" id="UP000551709"/>
    </source>
</evidence>
<dbReference type="GO" id="GO:0016874">
    <property type="term" value="F:ligase activity"/>
    <property type="evidence" value="ECO:0007669"/>
    <property type="project" value="UniProtKB-KW"/>
</dbReference>
<dbReference type="PROSITE" id="PS00455">
    <property type="entry name" value="AMP_BINDING"/>
    <property type="match status" value="2"/>
</dbReference>
<dbReference type="InterPro" id="IPR036736">
    <property type="entry name" value="ACP-like_sf"/>
</dbReference>